<feature type="modified residue" description="4-aspartylphosphate" evidence="8">
    <location>
        <position position="55"/>
    </location>
</feature>
<dbReference type="InterPro" id="IPR018062">
    <property type="entry name" value="HTH_AraC-typ_CS"/>
</dbReference>
<dbReference type="EMBL" id="JAVDSB010000002">
    <property type="protein sequence ID" value="MDR6550902.1"/>
    <property type="molecule type" value="Genomic_DNA"/>
</dbReference>
<evidence type="ECO:0000256" key="3">
    <source>
        <dbReference type="ARBA" id="ARBA00022553"/>
    </source>
</evidence>
<dbReference type="InterPro" id="IPR051552">
    <property type="entry name" value="HptR"/>
</dbReference>
<feature type="domain" description="Response regulatory" evidence="10">
    <location>
        <begin position="3"/>
        <end position="120"/>
    </location>
</feature>
<evidence type="ECO:0000256" key="8">
    <source>
        <dbReference type="PROSITE-ProRule" id="PRU00169"/>
    </source>
</evidence>
<proteinExistence type="predicted"/>
<dbReference type="InterPro" id="IPR001789">
    <property type="entry name" value="Sig_transdc_resp-reg_receiver"/>
</dbReference>
<protein>
    <submittedName>
        <fullName evidence="11">Two-component system response regulator YesN</fullName>
    </submittedName>
</protein>
<dbReference type="SMART" id="SM00342">
    <property type="entry name" value="HTH_ARAC"/>
    <property type="match status" value="1"/>
</dbReference>
<dbReference type="SMART" id="SM00448">
    <property type="entry name" value="REC"/>
    <property type="match status" value="1"/>
</dbReference>
<keyword evidence="6" id="KW-0238">DNA-binding</keyword>
<dbReference type="PANTHER" id="PTHR42713">
    <property type="entry name" value="HISTIDINE KINASE-RELATED"/>
    <property type="match status" value="1"/>
</dbReference>
<dbReference type="InterPro" id="IPR009057">
    <property type="entry name" value="Homeodomain-like_sf"/>
</dbReference>
<sequence length="505" mass="56404">MLRVMFADDEPYMLEGLRTMIDWNKLGFVVCGEASDGEDALAMMASTLPHLVLTDVRMPVIDGLELIEQASSLYPEMKFIILSGYADFEYAKRAMRHGVVNYLMKPLMEAELVAVVEAVAVSIQERIAHRQLESTALECLRLETISKLVQGENKPKWIEQASTLLDLHEHSSFRCGLLEPDIGSPIQSDLKRVIVDKFKLTQVMMHPFGVGKERHGFLLVTGPEESNLSLERMTSIIASVRNDLGTAISFSISGEHKGPLALKEAFHEGLIAEMCKSPSGKEGIYIYQGEGSVEKAPAFVSLTESILEAVGSGCPETVRAQVHDLFIAFSRQSVSESWVSAYLGNIKLEILKTLAQFGGDPVWEPNWFVPTVSMDIGLLERRVTQEILQAAEWIGQKKGIGQDEIVFAAGAYIKSHYREKLQLQVVAEHFKLNPAYFGQRFKKQVGLTFNEYLHVVRIDEAKKILRREELKISDVADRVGYSDSEQFVTKFKALTGLLPSAYKKG</sequence>
<evidence type="ECO:0000259" key="9">
    <source>
        <dbReference type="PROSITE" id="PS01124"/>
    </source>
</evidence>
<dbReference type="SUPFAM" id="SSF52172">
    <property type="entry name" value="CheY-like"/>
    <property type="match status" value="1"/>
</dbReference>
<dbReference type="InterPro" id="IPR018060">
    <property type="entry name" value="HTH_AraC"/>
</dbReference>
<gene>
    <name evidence="11" type="ORF">J2736_002089</name>
</gene>
<evidence type="ECO:0000256" key="5">
    <source>
        <dbReference type="ARBA" id="ARBA00023015"/>
    </source>
</evidence>
<dbReference type="CDD" id="cd17536">
    <property type="entry name" value="REC_YesN-like"/>
    <property type="match status" value="1"/>
</dbReference>
<keyword evidence="7" id="KW-0804">Transcription</keyword>
<keyword evidence="12" id="KW-1185">Reference proteome</keyword>
<keyword evidence="3 8" id="KW-0597">Phosphoprotein</keyword>
<organism evidence="11 12">
    <name type="scientific">Paenibacillus qinlingensis</name>
    <dbReference type="NCBI Taxonomy" id="1837343"/>
    <lineage>
        <taxon>Bacteria</taxon>
        <taxon>Bacillati</taxon>
        <taxon>Bacillota</taxon>
        <taxon>Bacilli</taxon>
        <taxon>Bacillales</taxon>
        <taxon>Paenibacillaceae</taxon>
        <taxon>Paenibacillus</taxon>
    </lineage>
</organism>
<dbReference type="PROSITE" id="PS50110">
    <property type="entry name" value="RESPONSE_REGULATORY"/>
    <property type="match status" value="1"/>
</dbReference>
<keyword evidence="5" id="KW-0805">Transcription regulation</keyword>
<dbReference type="PROSITE" id="PS01124">
    <property type="entry name" value="HTH_ARAC_FAMILY_2"/>
    <property type="match status" value="1"/>
</dbReference>
<comment type="caution">
    <text evidence="11">The sequence shown here is derived from an EMBL/GenBank/DDBJ whole genome shotgun (WGS) entry which is preliminary data.</text>
</comment>
<accession>A0ABU1NTU0</accession>
<dbReference type="Pfam" id="PF12833">
    <property type="entry name" value="HTH_18"/>
    <property type="match status" value="1"/>
</dbReference>
<evidence type="ECO:0000256" key="4">
    <source>
        <dbReference type="ARBA" id="ARBA00023012"/>
    </source>
</evidence>
<dbReference type="SUPFAM" id="SSF46689">
    <property type="entry name" value="Homeodomain-like"/>
    <property type="match status" value="2"/>
</dbReference>
<comment type="subcellular location">
    <subcellularLocation>
        <location evidence="1">Cytoplasm</location>
    </subcellularLocation>
</comment>
<dbReference type="Proteomes" id="UP001267290">
    <property type="component" value="Unassembled WGS sequence"/>
</dbReference>
<keyword evidence="4" id="KW-0902">Two-component regulatory system</keyword>
<dbReference type="PROSITE" id="PS00041">
    <property type="entry name" value="HTH_ARAC_FAMILY_1"/>
    <property type="match status" value="1"/>
</dbReference>
<dbReference type="InterPro" id="IPR011006">
    <property type="entry name" value="CheY-like_superfamily"/>
</dbReference>
<evidence type="ECO:0000256" key="6">
    <source>
        <dbReference type="ARBA" id="ARBA00023125"/>
    </source>
</evidence>
<keyword evidence="2" id="KW-0963">Cytoplasm</keyword>
<feature type="domain" description="HTH araC/xylS-type" evidence="9">
    <location>
        <begin position="407"/>
        <end position="505"/>
    </location>
</feature>
<evidence type="ECO:0000256" key="2">
    <source>
        <dbReference type="ARBA" id="ARBA00022490"/>
    </source>
</evidence>
<dbReference type="RefSeq" id="WP_310226099.1">
    <property type="nucleotide sequence ID" value="NZ_JAVDSB010000002.1"/>
</dbReference>
<evidence type="ECO:0000256" key="7">
    <source>
        <dbReference type="ARBA" id="ARBA00023163"/>
    </source>
</evidence>
<evidence type="ECO:0000313" key="11">
    <source>
        <dbReference type="EMBL" id="MDR6550902.1"/>
    </source>
</evidence>
<dbReference type="Gene3D" id="3.40.50.2300">
    <property type="match status" value="1"/>
</dbReference>
<evidence type="ECO:0000259" key="10">
    <source>
        <dbReference type="PROSITE" id="PS50110"/>
    </source>
</evidence>
<evidence type="ECO:0000313" key="12">
    <source>
        <dbReference type="Proteomes" id="UP001267290"/>
    </source>
</evidence>
<evidence type="ECO:0000256" key="1">
    <source>
        <dbReference type="ARBA" id="ARBA00004496"/>
    </source>
</evidence>
<name>A0ABU1NTU0_9BACL</name>
<dbReference type="PANTHER" id="PTHR42713:SF3">
    <property type="entry name" value="TRANSCRIPTIONAL REGULATORY PROTEIN HPTR"/>
    <property type="match status" value="1"/>
</dbReference>
<reference evidence="11 12" key="1">
    <citation type="submission" date="2023-07" db="EMBL/GenBank/DDBJ databases">
        <title>Sorghum-associated microbial communities from plants grown in Nebraska, USA.</title>
        <authorList>
            <person name="Schachtman D."/>
        </authorList>
    </citation>
    <scope>NUCLEOTIDE SEQUENCE [LARGE SCALE GENOMIC DNA]</scope>
    <source>
        <strain evidence="11 12">CC258</strain>
    </source>
</reference>
<dbReference type="Gene3D" id="1.10.10.60">
    <property type="entry name" value="Homeodomain-like"/>
    <property type="match status" value="2"/>
</dbReference>
<dbReference type="Pfam" id="PF00072">
    <property type="entry name" value="Response_reg"/>
    <property type="match status" value="1"/>
</dbReference>